<dbReference type="AlphaFoldDB" id="A0AAD8ABP3"/>
<reference evidence="2" key="2">
    <citation type="submission" date="2023-05" db="EMBL/GenBank/DDBJ databases">
        <authorList>
            <person name="Fouks B."/>
        </authorList>
    </citation>
    <scope>NUCLEOTIDE SEQUENCE</scope>
    <source>
        <strain evidence="2">Stay&amp;Tobe</strain>
        <tissue evidence="2">Testes</tissue>
    </source>
</reference>
<dbReference type="Proteomes" id="UP001233999">
    <property type="component" value="Unassembled WGS sequence"/>
</dbReference>
<keyword evidence="1" id="KW-0472">Membrane</keyword>
<reference evidence="2" key="1">
    <citation type="journal article" date="2023" name="IScience">
        <title>Live-bearing cockroach genome reveals convergent evolutionary mechanisms linked to viviparity in insects and beyond.</title>
        <authorList>
            <person name="Fouks B."/>
            <person name="Harrison M.C."/>
            <person name="Mikhailova A.A."/>
            <person name="Marchal E."/>
            <person name="English S."/>
            <person name="Carruthers M."/>
            <person name="Jennings E.C."/>
            <person name="Chiamaka E.L."/>
            <person name="Frigard R.A."/>
            <person name="Pippel M."/>
            <person name="Attardo G.M."/>
            <person name="Benoit J.B."/>
            <person name="Bornberg-Bauer E."/>
            <person name="Tobe S.S."/>
        </authorList>
    </citation>
    <scope>NUCLEOTIDE SEQUENCE</scope>
    <source>
        <strain evidence="2">Stay&amp;Tobe</strain>
    </source>
</reference>
<keyword evidence="3" id="KW-1185">Reference proteome</keyword>
<sequence length="92" mass="10575">SIIGCLRMHEISSPFRHPLLASGLVGVVHKRGLLSLFCHYIYRIILSAIYLICKFWSAKCDKIIIWLPLSDFVYTTFLLFISLSVLNSPYKL</sequence>
<proteinExistence type="predicted"/>
<feature type="transmembrane region" description="Helical" evidence="1">
    <location>
        <begin position="40"/>
        <end position="57"/>
    </location>
</feature>
<gene>
    <name evidence="2" type="ORF">L9F63_027263</name>
</gene>
<keyword evidence="1" id="KW-1133">Transmembrane helix</keyword>
<feature type="non-terminal residue" evidence="2">
    <location>
        <position position="92"/>
    </location>
</feature>
<name>A0AAD8ABP3_DIPPU</name>
<comment type="caution">
    <text evidence="2">The sequence shown here is derived from an EMBL/GenBank/DDBJ whole genome shotgun (WGS) entry which is preliminary data.</text>
</comment>
<feature type="transmembrane region" description="Helical" evidence="1">
    <location>
        <begin position="63"/>
        <end position="86"/>
    </location>
</feature>
<protein>
    <submittedName>
        <fullName evidence="2">Uncharacterized protein</fullName>
    </submittedName>
</protein>
<accession>A0AAD8ABP3</accession>
<keyword evidence="1" id="KW-0812">Transmembrane</keyword>
<evidence type="ECO:0000313" key="3">
    <source>
        <dbReference type="Proteomes" id="UP001233999"/>
    </source>
</evidence>
<evidence type="ECO:0000256" key="1">
    <source>
        <dbReference type="SAM" id="Phobius"/>
    </source>
</evidence>
<evidence type="ECO:0000313" key="2">
    <source>
        <dbReference type="EMBL" id="KAJ9595352.1"/>
    </source>
</evidence>
<organism evidence="2 3">
    <name type="scientific">Diploptera punctata</name>
    <name type="common">Pacific beetle cockroach</name>
    <dbReference type="NCBI Taxonomy" id="6984"/>
    <lineage>
        <taxon>Eukaryota</taxon>
        <taxon>Metazoa</taxon>
        <taxon>Ecdysozoa</taxon>
        <taxon>Arthropoda</taxon>
        <taxon>Hexapoda</taxon>
        <taxon>Insecta</taxon>
        <taxon>Pterygota</taxon>
        <taxon>Neoptera</taxon>
        <taxon>Polyneoptera</taxon>
        <taxon>Dictyoptera</taxon>
        <taxon>Blattodea</taxon>
        <taxon>Blaberoidea</taxon>
        <taxon>Blaberidae</taxon>
        <taxon>Diplopterinae</taxon>
        <taxon>Diploptera</taxon>
    </lineage>
</organism>
<dbReference type="EMBL" id="JASPKZ010002396">
    <property type="protein sequence ID" value="KAJ9595352.1"/>
    <property type="molecule type" value="Genomic_DNA"/>
</dbReference>
<feature type="non-terminal residue" evidence="2">
    <location>
        <position position="1"/>
    </location>
</feature>